<reference evidence="1 2" key="1">
    <citation type="journal article" date="2020" name="J. Nat. Prod.">
        <title>Genomics-Metabolomics Profiling Disclosed Marine Vibrio spartinae 3.6 as a Producer of a New Branched Side Chain Prodigiosin.</title>
        <authorList>
            <person name="Vitale G.A."/>
            <person name="Sciarretta M."/>
            <person name="Palma Esposito F."/>
            <person name="January G.G."/>
            <person name="Giaccio M."/>
            <person name="Bunk B."/>
            <person name="Sproer C."/>
            <person name="Bajerski F."/>
            <person name="Power D."/>
            <person name="Festa C."/>
            <person name="Monti M.C."/>
            <person name="D'Auria M.V."/>
            <person name="de Pascale D."/>
        </authorList>
    </citation>
    <scope>NUCLEOTIDE SEQUENCE [LARGE SCALE GENOMIC DNA]</scope>
    <source>
        <strain evidence="1 2">3.6</strain>
    </source>
</reference>
<organism evidence="1 2">
    <name type="scientific">Vibrio spartinae</name>
    <dbReference type="NCBI Taxonomy" id="1918945"/>
    <lineage>
        <taxon>Bacteria</taxon>
        <taxon>Pseudomonadati</taxon>
        <taxon>Pseudomonadota</taxon>
        <taxon>Gammaproteobacteria</taxon>
        <taxon>Vibrionales</taxon>
        <taxon>Vibrionaceae</taxon>
        <taxon>Vibrio</taxon>
    </lineage>
</organism>
<evidence type="ECO:0000313" key="1">
    <source>
        <dbReference type="EMBL" id="QMV13891.1"/>
    </source>
</evidence>
<dbReference type="EMBL" id="CP046268">
    <property type="protein sequence ID" value="QMV13891.1"/>
    <property type="molecule type" value="Genomic_DNA"/>
</dbReference>
<protein>
    <submittedName>
        <fullName evidence="1">Uncharacterized protein</fullName>
    </submittedName>
</protein>
<gene>
    <name evidence="1" type="ORF">Vspart_01136</name>
</gene>
<dbReference type="Proteomes" id="UP000515264">
    <property type="component" value="Chromosome 1"/>
</dbReference>
<proteinExistence type="predicted"/>
<name>A0ABX6QXA7_9VIBR</name>
<keyword evidence="2" id="KW-1185">Reference proteome</keyword>
<evidence type="ECO:0000313" key="2">
    <source>
        <dbReference type="Proteomes" id="UP000515264"/>
    </source>
</evidence>
<accession>A0ABX6QXA7</accession>
<sequence>MNHFMHIKSAIEDTRILDVLPQKSTWGADDHVEGIDEAGASQITTSTFYLPSHGLRKGGQGVCPRKDMLTGTKKNAAIRLHFSL</sequence>